<organism evidence="3 4">
    <name type="scientific">Tanacetum coccineum</name>
    <dbReference type="NCBI Taxonomy" id="301880"/>
    <lineage>
        <taxon>Eukaryota</taxon>
        <taxon>Viridiplantae</taxon>
        <taxon>Streptophyta</taxon>
        <taxon>Embryophyta</taxon>
        <taxon>Tracheophyta</taxon>
        <taxon>Spermatophyta</taxon>
        <taxon>Magnoliopsida</taxon>
        <taxon>eudicotyledons</taxon>
        <taxon>Gunneridae</taxon>
        <taxon>Pentapetalae</taxon>
        <taxon>asterids</taxon>
        <taxon>campanulids</taxon>
        <taxon>Asterales</taxon>
        <taxon>Asteraceae</taxon>
        <taxon>Asteroideae</taxon>
        <taxon>Anthemideae</taxon>
        <taxon>Anthemidinae</taxon>
        <taxon>Tanacetum</taxon>
    </lineage>
</organism>
<evidence type="ECO:0000256" key="2">
    <source>
        <dbReference type="SAM" id="MobiDB-lite"/>
    </source>
</evidence>
<feature type="compositionally biased region" description="Basic and acidic residues" evidence="2">
    <location>
        <begin position="352"/>
        <end position="373"/>
    </location>
</feature>
<feature type="region of interest" description="Disordered" evidence="2">
    <location>
        <begin position="151"/>
        <end position="172"/>
    </location>
</feature>
<feature type="coiled-coil region" evidence="1">
    <location>
        <begin position="112"/>
        <end position="139"/>
    </location>
</feature>
<keyword evidence="4" id="KW-1185">Reference proteome</keyword>
<feature type="region of interest" description="Disordered" evidence="2">
    <location>
        <begin position="47"/>
        <end position="108"/>
    </location>
</feature>
<dbReference type="Proteomes" id="UP001151760">
    <property type="component" value="Unassembled WGS sequence"/>
</dbReference>
<feature type="region of interest" description="Disordered" evidence="2">
    <location>
        <begin position="351"/>
        <end position="373"/>
    </location>
</feature>
<feature type="compositionally biased region" description="Acidic residues" evidence="2">
    <location>
        <begin position="156"/>
        <end position="165"/>
    </location>
</feature>
<reference evidence="3" key="1">
    <citation type="journal article" date="2022" name="Int. J. Mol. Sci.">
        <title>Draft Genome of Tanacetum Coccineum: Genomic Comparison of Closely Related Tanacetum-Family Plants.</title>
        <authorList>
            <person name="Yamashiro T."/>
            <person name="Shiraishi A."/>
            <person name="Nakayama K."/>
            <person name="Satake H."/>
        </authorList>
    </citation>
    <scope>NUCLEOTIDE SEQUENCE</scope>
</reference>
<gene>
    <name evidence="3" type="ORF">Tco_0873852</name>
</gene>
<sequence length="543" mass="63045">METHNRIYISPFHTKKIFAKMRRQGKDFSRRETPLFPTMVVQAQEEMGEGSAMPTDPHHTPIITQPSSSQPQRKQKYRRPKEKDTQAPQSSVPSDPTNIADEAVTKEPSMQLKELMDFYTKLQQRVLDLENTKAAQAQEITSLKLRVGRSRRVESFEEESLGDQEDASKQGRIDDIDVDKDIYLVNVHRDEDMFGVNDLEGDEEKMDVIKEPSVPVSAASTKVRTVIPTTAAITITAVTSRPRAKGVKDKGKSKMVKEEPVKKMSKKELLKLDEELAFKLQVEEYEEERLAKEKAQKVKEANIAWDDIQAKVEADYQLAQRLQAQEQEELSDAEKATLFIQLLKKRRKHFEAKREKEQTTNKSSAKEFHVSKKQKVDDDKETKELKQYMEIISDDVTIEATPLSTKSPTIMYLTFGKMLKNFDKEDLEVLWSIVKAIFKKTKPMNYMDNFLHLNLKFMCEHHLEDNSSCEPMQPDFIKFVVEKIYPLTKHTLHQMFTLRYENKEYVLDEQIRTIDDDSTQEEIEAYQKHYDDATKCHASWHLA</sequence>
<protein>
    <submittedName>
        <fullName evidence="3">Uncharacterized protein</fullName>
    </submittedName>
</protein>
<keyword evidence="1" id="KW-0175">Coiled coil</keyword>
<dbReference type="EMBL" id="BQNB010013374">
    <property type="protein sequence ID" value="GJT15146.1"/>
    <property type="molecule type" value="Genomic_DNA"/>
</dbReference>
<reference evidence="3" key="2">
    <citation type="submission" date="2022-01" db="EMBL/GenBank/DDBJ databases">
        <authorList>
            <person name="Yamashiro T."/>
            <person name="Shiraishi A."/>
            <person name="Satake H."/>
            <person name="Nakayama K."/>
        </authorList>
    </citation>
    <scope>NUCLEOTIDE SEQUENCE</scope>
</reference>
<evidence type="ECO:0000313" key="4">
    <source>
        <dbReference type="Proteomes" id="UP001151760"/>
    </source>
</evidence>
<evidence type="ECO:0000313" key="3">
    <source>
        <dbReference type="EMBL" id="GJT15146.1"/>
    </source>
</evidence>
<accession>A0ABQ5BKD5</accession>
<proteinExistence type="predicted"/>
<evidence type="ECO:0000256" key="1">
    <source>
        <dbReference type="SAM" id="Coils"/>
    </source>
</evidence>
<name>A0ABQ5BKD5_9ASTR</name>
<feature type="compositionally biased region" description="Polar residues" evidence="2">
    <location>
        <begin position="86"/>
        <end position="97"/>
    </location>
</feature>
<comment type="caution">
    <text evidence="3">The sequence shown here is derived from an EMBL/GenBank/DDBJ whole genome shotgun (WGS) entry which is preliminary data.</text>
</comment>